<dbReference type="PANTHER" id="PTHR42815">
    <property type="entry name" value="FAD-BINDING, PUTATIVE (AFU_ORTHOLOGUE AFUA_6G07600)-RELATED"/>
    <property type="match status" value="1"/>
</dbReference>
<dbReference type="Pfam" id="PF01243">
    <property type="entry name" value="PNPOx_N"/>
    <property type="match status" value="1"/>
</dbReference>
<name>A0A5B8S3H8_9SPHN</name>
<dbReference type="OrthoDB" id="9790331at2"/>
<proteinExistence type="predicted"/>
<dbReference type="RefSeq" id="WP_147090108.1">
    <property type="nucleotide sequence ID" value="NZ_BAABJD010000006.1"/>
</dbReference>
<accession>A0A5B8S3H8</accession>
<evidence type="ECO:0000259" key="1">
    <source>
        <dbReference type="Pfam" id="PF01243"/>
    </source>
</evidence>
<protein>
    <submittedName>
        <fullName evidence="2">Pyridoxamine 5'-phosphate oxidase family protein</fullName>
    </submittedName>
</protein>
<reference evidence="2 3" key="1">
    <citation type="journal article" date="2013" name="J. Microbiol. Biotechnol.">
        <title>Novosphingobium ginsenosidimutans sp. nov., with the ability to convert ginsenoside.</title>
        <authorList>
            <person name="Kim J.K."/>
            <person name="He D."/>
            <person name="Liu Q.M."/>
            <person name="Park H.Y."/>
            <person name="Jung M.S."/>
            <person name="Yoon M.H."/>
            <person name="Kim S.C."/>
            <person name="Im W.T."/>
        </authorList>
    </citation>
    <scope>NUCLEOTIDE SEQUENCE [LARGE SCALE GENOMIC DNA]</scope>
    <source>
        <strain evidence="2 3">FW-6</strain>
    </source>
</reference>
<dbReference type="SUPFAM" id="SSF50475">
    <property type="entry name" value="FMN-binding split barrel"/>
    <property type="match status" value="1"/>
</dbReference>
<sequence length="212" mass="23538">MARNYVHTLFSDAARALQAEDGSREAYARMEEGADGTPDQLTAKEAEFIAARDSFFLATVTPDGWPYVQHRGGPAGFLKVLPGNRLGFADYRGNRQHVTTANLAADPRLSLFLIDYPNRRRLKLLGHGRVVRADEDPALLAALMPEGYRALGERATIIDVVGFDWNCPQHITPRFTEAEMADVIQPLSHQITQLRAEADALRAQLDRKNPGE</sequence>
<dbReference type="EMBL" id="CP042345">
    <property type="protein sequence ID" value="QEA16076.1"/>
    <property type="molecule type" value="Genomic_DNA"/>
</dbReference>
<gene>
    <name evidence="2" type="ORF">FRF71_07975</name>
</gene>
<organism evidence="2 3">
    <name type="scientific">Novosphingobium ginsenosidimutans</name>
    <dbReference type="NCBI Taxonomy" id="1176536"/>
    <lineage>
        <taxon>Bacteria</taxon>
        <taxon>Pseudomonadati</taxon>
        <taxon>Pseudomonadota</taxon>
        <taxon>Alphaproteobacteria</taxon>
        <taxon>Sphingomonadales</taxon>
        <taxon>Sphingomonadaceae</taxon>
        <taxon>Novosphingobium</taxon>
    </lineage>
</organism>
<dbReference type="PANTHER" id="PTHR42815:SF2">
    <property type="entry name" value="FAD-BINDING, PUTATIVE (AFU_ORTHOLOGUE AFUA_6G07600)-RELATED"/>
    <property type="match status" value="1"/>
</dbReference>
<dbReference type="Gene3D" id="2.30.110.10">
    <property type="entry name" value="Electron Transport, Fmn-binding Protein, Chain A"/>
    <property type="match status" value="1"/>
</dbReference>
<dbReference type="Proteomes" id="UP000321172">
    <property type="component" value="Chromosome"/>
</dbReference>
<keyword evidence="3" id="KW-1185">Reference proteome</keyword>
<dbReference type="KEGG" id="ngf:FRF71_07975"/>
<dbReference type="InterPro" id="IPR012349">
    <property type="entry name" value="Split_barrel_FMN-bd"/>
</dbReference>
<evidence type="ECO:0000313" key="3">
    <source>
        <dbReference type="Proteomes" id="UP000321172"/>
    </source>
</evidence>
<feature type="domain" description="Pyridoxamine 5'-phosphate oxidase N-terminal" evidence="1">
    <location>
        <begin position="42"/>
        <end position="140"/>
    </location>
</feature>
<dbReference type="InterPro" id="IPR011576">
    <property type="entry name" value="Pyridox_Oxase_N"/>
</dbReference>
<dbReference type="AlphaFoldDB" id="A0A5B8S3H8"/>
<evidence type="ECO:0000313" key="2">
    <source>
        <dbReference type="EMBL" id="QEA16076.1"/>
    </source>
</evidence>